<dbReference type="PANTHER" id="PTHR38111:SF9">
    <property type="entry name" value="ZN(2)-C6 FUNGAL-TYPE DOMAIN-CONTAINING PROTEIN"/>
    <property type="match status" value="1"/>
</dbReference>
<dbReference type="EMBL" id="JAGPYM010000020">
    <property type="protein sequence ID" value="KAH6884416.1"/>
    <property type="molecule type" value="Genomic_DNA"/>
</dbReference>
<dbReference type="Pfam" id="PF11951">
    <property type="entry name" value="Fungal_trans_2"/>
    <property type="match status" value="1"/>
</dbReference>
<dbReference type="PANTHER" id="PTHR38111">
    <property type="entry name" value="ZN(2)-C6 FUNGAL-TYPE DOMAIN-CONTAINING PROTEIN-RELATED"/>
    <property type="match status" value="1"/>
</dbReference>
<dbReference type="OrthoDB" id="3525185at2759"/>
<dbReference type="Proteomes" id="UP000777438">
    <property type="component" value="Unassembled WGS sequence"/>
</dbReference>
<protein>
    <submittedName>
        <fullName evidence="2">Uncharacterized protein</fullName>
    </submittedName>
</protein>
<proteinExistence type="predicted"/>
<name>A0A9P8W0U8_9HYPO</name>
<gene>
    <name evidence="2" type="ORF">B0T10DRAFT_579005</name>
</gene>
<organism evidence="2 3">
    <name type="scientific">Thelonectria olida</name>
    <dbReference type="NCBI Taxonomy" id="1576542"/>
    <lineage>
        <taxon>Eukaryota</taxon>
        <taxon>Fungi</taxon>
        <taxon>Dikarya</taxon>
        <taxon>Ascomycota</taxon>
        <taxon>Pezizomycotina</taxon>
        <taxon>Sordariomycetes</taxon>
        <taxon>Hypocreomycetidae</taxon>
        <taxon>Hypocreales</taxon>
        <taxon>Nectriaceae</taxon>
        <taxon>Thelonectria</taxon>
    </lineage>
</organism>
<evidence type="ECO:0000256" key="1">
    <source>
        <dbReference type="ARBA" id="ARBA00023242"/>
    </source>
</evidence>
<dbReference type="InterPro" id="IPR021858">
    <property type="entry name" value="Fun_TF"/>
</dbReference>
<dbReference type="AlphaFoldDB" id="A0A9P8W0U8"/>
<evidence type="ECO:0000313" key="2">
    <source>
        <dbReference type="EMBL" id="KAH6884416.1"/>
    </source>
</evidence>
<reference evidence="2 3" key="1">
    <citation type="journal article" date="2021" name="Nat. Commun.">
        <title>Genetic determinants of endophytism in the Arabidopsis root mycobiome.</title>
        <authorList>
            <person name="Mesny F."/>
            <person name="Miyauchi S."/>
            <person name="Thiergart T."/>
            <person name="Pickel B."/>
            <person name="Atanasova L."/>
            <person name="Karlsson M."/>
            <person name="Huettel B."/>
            <person name="Barry K.W."/>
            <person name="Haridas S."/>
            <person name="Chen C."/>
            <person name="Bauer D."/>
            <person name="Andreopoulos W."/>
            <person name="Pangilinan J."/>
            <person name="LaButti K."/>
            <person name="Riley R."/>
            <person name="Lipzen A."/>
            <person name="Clum A."/>
            <person name="Drula E."/>
            <person name="Henrissat B."/>
            <person name="Kohler A."/>
            <person name="Grigoriev I.V."/>
            <person name="Martin F.M."/>
            <person name="Hacquard S."/>
        </authorList>
    </citation>
    <scope>NUCLEOTIDE SEQUENCE [LARGE SCALE GENOMIC DNA]</scope>
    <source>
        <strain evidence="2 3">MPI-CAGE-CH-0241</strain>
    </source>
</reference>
<evidence type="ECO:0000313" key="3">
    <source>
        <dbReference type="Proteomes" id="UP000777438"/>
    </source>
</evidence>
<keyword evidence="1" id="KW-0539">Nucleus</keyword>
<keyword evidence="3" id="KW-1185">Reference proteome</keyword>
<dbReference type="InterPro" id="IPR053178">
    <property type="entry name" value="Osmoadaptation_assoc"/>
</dbReference>
<sequence>MFALLLQQCLPHPSQANEEVPLRWMRCVPRMSSSNLLTSVMSTLTWGWYGNIDGRRDLAHRSRQEYGRALSTLRSAASTVGNDAGRDLEVLVAAELLVLYEIYEFGARSDRGWLTHLAGAENILQMSGLSARTPTNISVSNISSYQCLHSGDKFHDLLDIGAQVAQFLSDIDYASTTSPDHTLCIDYPRLLKRYLSLVEVLETWRATSGIDSCAIFPISTPSFDLEDGEGNSETDAHTLYPSKHPQSLGIPFDTLQAARFLHLCSSLLLALDLAGLRFEQSTVHSRAHSLESWLEILIGQMLPEKRYRLARAKSLADNITLWADICIQSAWQSFGPVMGTFSLATALEWYQFETNYTDAGTDETRDESLKTNMSHCARLLQRLQPR</sequence>
<comment type="caution">
    <text evidence="2">The sequence shown here is derived from an EMBL/GenBank/DDBJ whole genome shotgun (WGS) entry which is preliminary data.</text>
</comment>
<accession>A0A9P8W0U8</accession>